<reference evidence="2 3" key="1">
    <citation type="submission" date="2024-04" db="EMBL/GenBank/DDBJ databases">
        <title>Phyllosticta paracitricarpa is synonymous to the EU quarantine fungus P. citricarpa based on phylogenomic analyses.</title>
        <authorList>
            <consortium name="Lawrence Berkeley National Laboratory"/>
            <person name="Van Ingen-Buijs V.A."/>
            <person name="Van Westerhoven A.C."/>
            <person name="Haridas S."/>
            <person name="Skiadas P."/>
            <person name="Martin F."/>
            <person name="Groenewald J.Z."/>
            <person name="Crous P.W."/>
            <person name="Seidl M.F."/>
        </authorList>
    </citation>
    <scope>NUCLEOTIDE SEQUENCE [LARGE SCALE GENOMIC DNA]</scope>
    <source>
        <strain evidence="2 3">CBS 123371</strain>
    </source>
</reference>
<keyword evidence="1" id="KW-0732">Signal</keyword>
<comment type="caution">
    <text evidence="2">The sequence shown here is derived from an EMBL/GenBank/DDBJ whole genome shotgun (WGS) entry which is preliminary data.</text>
</comment>
<dbReference type="PANTHER" id="PTHR38643">
    <property type="entry name" value="PURINE NUCLEOSIDE PERMEASE C285.05-RELATED"/>
    <property type="match status" value="1"/>
</dbReference>
<accession>A0ABR1KSY8</accession>
<evidence type="ECO:0000256" key="1">
    <source>
        <dbReference type="SAM" id="SignalP"/>
    </source>
</evidence>
<name>A0ABR1KSY8_9PEZI</name>
<dbReference type="InterPro" id="IPR009486">
    <property type="entry name" value="Pur_nuclsid_perm"/>
</dbReference>
<keyword evidence="3" id="KW-1185">Reference proteome</keyword>
<feature type="signal peptide" evidence="1">
    <location>
        <begin position="1"/>
        <end position="19"/>
    </location>
</feature>
<dbReference type="EMBL" id="JBBPHU010000005">
    <property type="protein sequence ID" value="KAK7517934.1"/>
    <property type="molecule type" value="Genomic_DNA"/>
</dbReference>
<dbReference type="Proteomes" id="UP001363622">
    <property type="component" value="Unassembled WGS sequence"/>
</dbReference>
<evidence type="ECO:0000313" key="2">
    <source>
        <dbReference type="EMBL" id="KAK7517934.1"/>
    </source>
</evidence>
<organism evidence="2 3">
    <name type="scientific">Phyllosticta citriasiana</name>
    <dbReference type="NCBI Taxonomy" id="595635"/>
    <lineage>
        <taxon>Eukaryota</taxon>
        <taxon>Fungi</taxon>
        <taxon>Dikarya</taxon>
        <taxon>Ascomycota</taxon>
        <taxon>Pezizomycotina</taxon>
        <taxon>Dothideomycetes</taxon>
        <taxon>Dothideomycetes incertae sedis</taxon>
        <taxon>Botryosphaeriales</taxon>
        <taxon>Phyllostictaceae</taxon>
        <taxon>Phyllosticta</taxon>
    </lineage>
</organism>
<dbReference type="PIRSF" id="PIRSF013171">
    <property type="entry name" value="Pur_nuclsid_perm"/>
    <property type="match status" value="1"/>
</dbReference>
<evidence type="ECO:0000313" key="3">
    <source>
        <dbReference type="Proteomes" id="UP001363622"/>
    </source>
</evidence>
<gene>
    <name evidence="2" type="ORF">IWZ03DRAFT_347274</name>
</gene>
<feature type="chain" id="PRO_5047089237" evidence="1">
    <location>
        <begin position="20"/>
        <end position="408"/>
    </location>
</feature>
<protein>
    <submittedName>
        <fullName evidence="2">Purine nucleoside permease</fullName>
    </submittedName>
</protein>
<proteinExistence type="predicted"/>
<dbReference type="PANTHER" id="PTHR38643:SF1">
    <property type="entry name" value="PURINE NUCLEOSIDE PERMEASE C285.05-RELATED"/>
    <property type="match status" value="1"/>
</dbReference>
<dbReference type="Pfam" id="PF06516">
    <property type="entry name" value="NUP"/>
    <property type="match status" value="1"/>
</dbReference>
<sequence length="408" mass="43630">MRFFSTATAACLLSSFVSGSSSLAETAVAKPSTSTSKITPKVFIINHFNPEAEAWWKISEFNLLAQNITVPGFSPLFPEAHCTADGSICQLIAGEGEINAAVTLTSLVRSELFDLRQTYFLIAGIGGINPEIGTTASVAFARFSIQVTLQYELDAREKPDNFSTGYFPKNTNFPDQYPGSIYGTEVFEVNDALRQVAIGFASKATLHDSAAAATYRANYAKSARFAAAANAPRILACDSATSDTYFSGTLLSEAFANYTKLVTNGTGKYCTSEQEDNATLEALLRGAASGLIDFARIIIMRAASDFDFPPPGQSAFFHLVYAKQGGFEPAVQNLYRTGVKIVEGIVDGWDATYSKGVAANNYIGDIYGTLGGKPDFGPGSKFDNKAVNLKKRGSGRRGVRGVPVNNGL</sequence>